<dbReference type="GO" id="GO:0043856">
    <property type="term" value="F:anti-sigma factor antagonist activity"/>
    <property type="evidence" value="ECO:0007669"/>
    <property type="project" value="InterPro"/>
</dbReference>
<evidence type="ECO:0000313" key="4">
    <source>
        <dbReference type="EMBL" id="NMH90771.1"/>
    </source>
</evidence>
<dbReference type="InterPro" id="IPR036513">
    <property type="entry name" value="STAS_dom_sf"/>
</dbReference>
<evidence type="ECO:0000256" key="2">
    <source>
        <dbReference type="RuleBase" id="RU003749"/>
    </source>
</evidence>
<reference evidence="4 5" key="1">
    <citation type="submission" date="2020-04" db="EMBL/GenBank/DDBJ databases">
        <authorList>
            <person name="Klaysubun C."/>
            <person name="Duangmal K."/>
            <person name="Lipun K."/>
        </authorList>
    </citation>
    <scope>NUCLEOTIDE SEQUENCE [LARGE SCALE GENOMIC DNA]</scope>
    <source>
        <strain evidence="4 5">DSM 45300</strain>
    </source>
</reference>
<dbReference type="InterPro" id="IPR003658">
    <property type="entry name" value="Anti-sigma_ant"/>
</dbReference>
<dbReference type="CDD" id="cd07043">
    <property type="entry name" value="STAS_anti-anti-sigma_factors"/>
    <property type="match status" value="1"/>
</dbReference>
<name>A0A848DDV9_9PSEU</name>
<dbReference type="Pfam" id="PF01740">
    <property type="entry name" value="STAS"/>
    <property type="match status" value="1"/>
</dbReference>
<dbReference type="Proteomes" id="UP000586918">
    <property type="component" value="Unassembled WGS sequence"/>
</dbReference>
<evidence type="ECO:0000259" key="3">
    <source>
        <dbReference type="PROSITE" id="PS50801"/>
    </source>
</evidence>
<dbReference type="SUPFAM" id="SSF52091">
    <property type="entry name" value="SpoIIaa-like"/>
    <property type="match status" value="1"/>
</dbReference>
<keyword evidence="5" id="KW-1185">Reference proteome</keyword>
<dbReference type="PROSITE" id="PS50801">
    <property type="entry name" value="STAS"/>
    <property type="match status" value="1"/>
</dbReference>
<organism evidence="4 5">
    <name type="scientific">Pseudonocardia bannensis</name>
    <dbReference type="NCBI Taxonomy" id="630973"/>
    <lineage>
        <taxon>Bacteria</taxon>
        <taxon>Bacillati</taxon>
        <taxon>Actinomycetota</taxon>
        <taxon>Actinomycetes</taxon>
        <taxon>Pseudonocardiales</taxon>
        <taxon>Pseudonocardiaceae</taxon>
        <taxon>Pseudonocardia</taxon>
    </lineage>
</organism>
<evidence type="ECO:0000256" key="1">
    <source>
        <dbReference type="ARBA" id="ARBA00009013"/>
    </source>
</evidence>
<dbReference type="Gene3D" id="3.30.750.24">
    <property type="entry name" value="STAS domain"/>
    <property type="match status" value="1"/>
</dbReference>
<comment type="caution">
    <text evidence="4">The sequence shown here is derived from an EMBL/GenBank/DDBJ whole genome shotgun (WGS) entry which is preliminary data.</text>
</comment>
<evidence type="ECO:0000313" key="5">
    <source>
        <dbReference type="Proteomes" id="UP000586918"/>
    </source>
</evidence>
<dbReference type="PANTHER" id="PTHR33495:SF13">
    <property type="entry name" value="ANTI-SIGMA-F FACTOR ANTAGONIST RSFB"/>
    <property type="match status" value="1"/>
</dbReference>
<dbReference type="AlphaFoldDB" id="A0A848DDV9"/>
<comment type="similarity">
    <text evidence="1 2">Belongs to the anti-sigma-factor antagonist family.</text>
</comment>
<feature type="domain" description="STAS" evidence="3">
    <location>
        <begin position="18"/>
        <end position="109"/>
    </location>
</feature>
<dbReference type="InterPro" id="IPR002645">
    <property type="entry name" value="STAS_dom"/>
</dbReference>
<protein>
    <recommendedName>
        <fullName evidence="2">Anti-sigma factor antagonist</fullName>
    </recommendedName>
</protein>
<dbReference type="EMBL" id="JAAXKZ010000008">
    <property type="protein sequence ID" value="NMH90771.1"/>
    <property type="molecule type" value="Genomic_DNA"/>
</dbReference>
<dbReference type="PANTHER" id="PTHR33495">
    <property type="entry name" value="ANTI-SIGMA FACTOR ANTAGONIST TM_1081-RELATED-RELATED"/>
    <property type="match status" value="1"/>
</dbReference>
<gene>
    <name evidence="4" type="ORF">HF519_04065</name>
</gene>
<proteinExistence type="inferred from homology"/>
<sequence>MTQATVAAHRIHDTAVRIAISGEIDLANADVVQRRILGVITNQLTEVSVDLSGVTYIDSAGLRVLLRLGTRLETLQIALELLVPPDSPTRRVIELSGMGEVASVRPTPD</sequence>
<accession>A0A848DDV9</accession>
<dbReference type="NCBIfam" id="TIGR00377">
    <property type="entry name" value="ant_ant_sig"/>
    <property type="match status" value="1"/>
</dbReference>
<dbReference type="RefSeq" id="WP_169410262.1">
    <property type="nucleotide sequence ID" value="NZ_JAAXKZ010000008.1"/>
</dbReference>